<evidence type="ECO:0000313" key="3">
    <source>
        <dbReference type="EMBL" id="SNY49339.1"/>
    </source>
</evidence>
<dbReference type="OrthoDB" id="9790247at2"/>
<keyword evidence="1" id="KW-0732">Signal</keyword>
<gene>
    <name evidence="3" type="ORF">SAMN06297280_1364</name>
</gene>
<evidence type="ECO:0000256" key="1">
    <source>
        <dbReference type="SAM" id="SignalP"/>
    </source>
</evidence>
<accession>A0A285IMX8</accession>
<keyword evidence="4" id="KW-1185">Reference proteome</keyword>
<sequence length="201" mass="21379">MLKRISLILTLLLIASTPVSATLISGGLNVDNGYAAYLSTDDLSPGVLISSGNNWRSTYTFSDVNLTAGQNYFLHIYAYDQGGIAGFLGQFDLTGAGHLFSNGQSSLLTNTTDWKVSTTGWNDFQAVSFLGVNGVGPWGTRAGVSGAAEWIWSSDANNHNFNYFTTAITAVAAPTAVPEPNSLFLMSLVLLGLVVARKKMI</sequence>
<organism evidence="3 4">
    <name type="scientific">Arsukibacterium tuosuense</name>
    <dbReference type="NCBI Taxonomy" id="1323745"/>
    <lineage>
        <taxon>Bacteria</taxon>
        <taxon>Pseudomonadati</taxon>
        <taxon>Pseudomonadota</taxon>
        <taxon>Gammaproteobacteria</taxon>
        <taxon>Chromatiales</taxon>
        <taxon>Chromatiaceae</taxon>
        <taxon>Arsukibacterium</taxon>
    </lineage>
</organism>
<dbReference type="EMBL" id="OBEB01000002">
    <property type="protein sequence ID" value="SNY49339.1"/>
    <property type="molecule type" value="Genomic_DNA"/>
</dbReference>
<dbReference type="NCBIfam" id="TIGR02595">
    <property type="entry name" value="PEP_CTERM"/>
    <property type="match status" value="1"/>
</dbReference>
<dbReference type="Proteomes" id="UP000219353">
    <property type="component" value="Unassembled WGS sequence"/>
</dbReference>
<feature type="signal peptide" evidence="1">
    <location>
        <begin position="1"/>
        <end position="21"/>
    </location>
</feature>
<feature type="chain" id="PRO_5012470624" evidence="1">
    <location>
        <begin position="22"/>
        <end position="201"/>
    </location>
</feature>
<evidence type="ECO:0000313" key="4">
    <source>
        <dbReference type="Proteomes" id="UP000219353"/>
    </source>
</evidence>
<name>A0A285IMX8_9GAMM</name>
<reference evidence="4" key="1">
    <citation type="submission" date="2017-09" db="EMBL/GenBank/DDBJ databases">
        <authorList>
            <person name="Varghese N."/>
            <person name="Submissions S."/>
        </authorList>
    </citation>
    <scope>NUCLEOTIDE SEQUENCE [LARGE SCALE GENOMIC DNA]</scope>
    <source>
        <strain evidence="4">CGMCC 1.12461</strain>
    </source>
</reference>
<evidence type="ECO:0000259" key="2">
    <source>
        <dbReference type="Pfam" id="PF07589"/>
    </source>
</evidence>
<feature type="domain" description="Ice-binding protein C-terminal" evidence="2">
    <location>
        <begin position="176"/>
        <end position="198"/>
    </location>
</feature>
<protein>
    <submittedName>
        <fullName evidence="3">PEP-CTERM protein-sorting domain-containing protein</fullName>
    </submittedName>
</protein>
<dbReference type="Pfam" id="PF07589">
    <property type="entry name" value="PEP-CTERM"/>
    <property type="match status" value="1"/>
</dbReference>
<dbReference type="AlphaFoldDB" id="A0A285IMX8"/>
<proteinExistence type="predicted"/>
<dbReference type="InterPro" id="IPR013424">
    <property type="entry name" value="Ice-binding_C"/>
</dbReference>
<dbReference type="RefSeq" id="WP_097110642.1">
    <property type="nucleotide sequence ID" value="NZ_OBEB01000002.1"/>
</dbReference>